<dbReference type="EMBL" id="JRNQ01000042">
    <property type="protein sequence ID" value="KGF44317.1"/>
    <property type="molecule type" value="Genomic_DNA"/>
</dbReference>
<dbReference type="RefSeq" id="WP_036862082.1">
    <property type="nucleotide sequence ID" value="NZ_JRNQ01000042.1"/>
</dbReference>
<feature type="transmembrane region" description="Helical" evidence="1">
    <location>
        <begin position="39"/>
        <end position="59"/>
    </location>
</feature>
<accession>A0A096BNV2</accession>
<sequence length="140" mass="16323">MLEIDKIVSQYRKKSTWLIIGISLVALLVAQILAKSSFYQFVIFNALFTLFLSGLYIRVWKLVARYSPQYIGKFYLGASAVRFILTLVVAIIGVLVFSRGRYERMSFLLILSAYYFFILFFDTAFFYQCEKEGKLNNNKE</sequence>
<keyword evidence="1" id="KW-1133">Transmembrane helix</keyword>
<keyword evidence="1" id="KW-0472">Membrane</keyword>
<dbReference type="Proteomes" id="UP000029525">
    <property type="component" value="Unassembled WGS sequence"/>
</dbReference>
<evidence type="ECO:0008006" key="4">
    <source>
        <dbReference type="Google" id="ProtNLM"/>
    </source>
</evidence>
<comment type="caution">
    <text evidence="2">The sequence shown here is derived from an EMBL/GenBank/DDBJ whole genome shotgun (WGS) entry which is preliminary data.</text>
</comment>
<feature type="transmembrane region" description="Helical" evidence="1">
    <location>
        <begin position="80"/>
        <end position="99"/>
    </location>
</feature>
<feature type="transmembrane region" description="Helical" evidence="1">
    <location>
        <begin position="16"/>
        <end position="33"/>
    </location>
</feature>
<reference evidence="2 3" key="1">
    <citation type="submission" date="2014-07" db="EMBL/GenBank/DDBJ databases">
        <authorList>
            <person name="McCorrison J."/>
            <person name="Sanka R."/>
            <person name="Torralba M."/>
            <person name="Gillis M."/>
            <person name="Haft D.H."/>
            <person name="Methe B."/>
            <person name="Sutton G."/>
            <person name="Nelson K.E."/>
        </authorList>
    </citation>
    <scope>NUCLEOTIDE SEQUENCE [LARGE SCALE GENOMIC DNA]</scope>
    <source>
        <strain evidence="2 3">DNF00320</strain>
    </source>
</reference>
<dbReference type="InterPro" id="IPR036259">
    <property type="entry name" value="MFS_trans_sf"/>
</dbReference>
<evidence type="ECO:0000256" key="1">
    <source>
        <dbReference type="SAM" id="Phobius"/>
    </source>
</evidence>
<feature type="transmembrane region" description="Helical" evidence="1">
    <location>
        <begin position="105"/>
        <end position="127"/>
    </location>
</feature>
<dbReference type="SUPFAM" id="SSF103473">
    <property type="entry name" value="MFS general substrate transporter"/>
    <property type="match status" value="1"/>
</dbReference>
<gene>
    <name evidence="2" type="ORF">HMPREF0647_07040</name>
</gene>
<dbReference type="AlphaFoldDB" id="A0A096BNV2"/>
<evidence type="ECO:0000313" key="3">
    <source>
        <dbReference type="Proteomes" id="UP000029525"/>
    </source>
</evidence>
<proteinExistence type="predicted"/>
<evidence type="ECO:0000313" key="2">
    <source>
        <dbReference type="EMBL" id="KGF44317.1"/>
    </source>
</evidence>
<protein>
    <recommendedName>
        <fullName evidence="4">ATP synthase subunit I</fullName>
    </recommendedName>
</protein>
<name>A0A096BNV2_9BACT</name>
<keyword evidence="1" id="KW-0812">Transmembrane</keyword>
<organism evidence="2 3">
    <name type="scientific">Prevotella bivia DNF00320</name>
    <dbReference type="NCBI Taxonomy" id="1401068"/>
    <lineage>
        <taxon>Bacteria</taxon>
        <taxon>Pseudomonadati</taxon>
        <taxon>Bacteroidota</taxon>
        <taxon>Bacteroidia</taxon>
        <taxon>Bacteroidales</taxon>
        <taxon>Prevotellaceae</taxon>
        <taxon>Prevotella</taxon>
    </lineage>
</organism>